<dbReference type="InterPro" id="IPR014755">
    <property type="entry name" value="Cu-Rt/internalin_Ig-like"/>
</dbReference>
<keyword evidence="1" id="KW-0732">Signal</keyword>
<keyword evidence="6" id="KW-1185">Reference proteome</keyword>
<dbReference type="EMBL" id="CP001666">
    <property type="protein sequence ID" value="ADK16173.1"/>
    <property type="molecule type" value="Genomic_DNA"/>
</dbReference>
<evidence type="ECO:0000313" key="5">
    <source>
        <dbReference type="Proteomes" id="UP000001656"/>
    </source>
</evidence>
<reference evidence="4 6" key="3">
    <citation type="journal article" date="2016" name="Biotechnol. Bioeng.">
        <title>Traits of selected Clostridium strains for syngas fermentation to ethanol.</title>
        <authorList>
            <person name="Martin M.E."/>
            <person name="Richter H."/>
            <person name="Saha S."/>
            <person name="Angenent L.T."/>
        </authorList>
    </citation>
    <scope>NUCLEOTIDE SEQUENCE [LARGE SCALE GENOMIC DNA]</scope>
    <source>
        <strain evidence="4 6">PETC</strain>
    </source>
</reference>
<dbReference type="EMBL" id="LITS01000001">
    <property type="protein sequence ID" value="OAA89958.1"/>
    <property type="molecule type" value="Genomic_DNA"/>
</dbReference>
<evidence type="ECO:0000256" key="1">
    <source>
        <dbReference type="ARBA" id="ARBA00022729"/>
    </source>
</evidence>
<evidence type="ECO:0000313" key="3">
    <source>
        <dbReference type="EMBL" id="ADK16173.1"/>
    </source>
</evidence>
<accession>D8GQ82</accession>
<dbReference type="PATRIC" id="fig|748727.19.peg.583"/>
<reference evidence="3 5" key="2">
    <citation type="journal article" date="2010" name="Proc. Natl. Acad. Sci. U.S.A.">
        <title>Clostridium ljungdahlii represents a microbial production platform based on syngas.</title>
        <authorList>
            <person name="Kopke M."/>
            <person name="Held C."/>
            <person name="Hujer S."/>
            <person name="Liesegang H."/>
            <person name="Wiezer A."/>
            <person name="Wollherr A."/>
            <person name="Ehrenreich A."/>
            <person name="Liebl W."/>
            <person name="Gottschalk G."/>
            <person name="Durre P."/>
        </authorList>
    </citation>
    <scope>NUCLEOTIDE SEQUENCE [LARGE SCALE GENOMIC DNA]</scope>
    <source>
        <strain evidence="5">ATCC 55383 / DSM 13528 / PETC</strain>
        <strain evidence="3">DSM 13528</strain>
    </source>
</reference>
<dbReference type="eggNOG" id="ENOG5033HEV">
    <property type="taxonomic scope" value="Bacteria"/>
</dbReference>
<gene>
    <name evidence="3" type="ordered locus">CLJU_c31250</name>
    <name evidence="4" type="ORF">WX45_01797</name>
</gene>
<dbReference type="RefSeq" id="WP_013239756.1">
    <property type="nucleotide sequence ID" value="NC_014328.1"/>
</dbReference>
<evidence type="ECO:0000313" key="6">
    <source>
        <dbReference type="Proteomes" id="UP000077020"/>
    </source>
</evidence>
<name>D8GQ82_CLOLD</name>
<organism evidence="3 5">
    <name type="scientific">Clostridium ljungdahlii (strain ATCC 55383 / DSM 13528 / PETC)</name>
    <dbReference type="NCBI Taxonomy" id="748727"/>
    <lineage>
        <taxon>Bacteria</taxon>
        <taxon>Bacillati</taxon>
        <taxon>Bacillota</taxon>
        <taxon>Clostridia</taxon>
        <taxon>Eubacteriales</taxon>
        <taxon>Clostridiaceae</taxon>
        <taxon>Clostridium</taxon>
    </lineage>
</organism>
<protein>
    <recommendedName>
        <fullName evidence="7">SbsA Ig-like domain-containing protein</fullName>
    </recommendedName>
</protein>
<dbReference type="KEGG" id="clj:CLJU_c31250"/>
<evidence type="ECO:0000256" key="2">
    <source>
        <dbReference type="SAM" id="MobiDB-lite"/>
    </source>
</evidence>
<dbReference type="AlphaFoldDB" id="D8GQ82"/>
<dbReference type="Gene3D" id="2.60.40.1220">
    <property type="match status" value="1"/>
</dbReference>
<dbReference type="STRING" id="748727.CLJU_c31250"/>
<evidence type="ECO:0000313" key="4">
    <source>
        <dbReference type="EMBL" id="OAA89958.1"/>
    </source>
</evidence>
<feature type="region of interest" description="Disordered" evidence="2">
    <location>
        <begin position="182"/>
        <end position="214"/>
    </location>
</feature>
<reference evidence="3" key="1">
    <citation type="submission" date="2009-07" db="EMBL/GenBank/DDBJ databases">
        <authorList>
            <person name="Koepke M."/>
            <person name="Hujer S."/>
            <person name="Held C."/>
            <person name="Wiezer A."/>
            <person name="Liesegang H."/>
            <person name="Ehrenreich A."/>
            <person name="Gottschalk G."/>
            <person name="Duerre P."/>
        </authorList>
    </citation>
    <scope>NUCLEOTIDE SEQUENCE</scope>
    <source>
        <strain evidence="3">DSM 13528</strain>
    </source>
</reference>
<proteinExistence type="predicted"/>
<evidence type="ECO:0008006" key="7">
    <source>
        <dbReference type="Google" id="ProtNLM"/>
    </source>
</evidence>
<dbReference type="Proteomes" id="UP000001656">
    <property type="component" value="Chromosome"/>
</dbReference>
<dbReference type="Proteomes" id="UP000077020">
    <property type="component" value="Unassembled WGS sequence"/>
</dbReference>
<dbReference type="HOGENOM" id="CLU_942334_0_0_9"/>
<sequence>MSESMNLTETEIQGMPIANIALAEIINEVTGQSYYFDTAEKADIKPDLSKGKEDILRVKNRIIAMNRTEDICIGYDIKLTDNTFPPELMCLVDGGTMTNNGYEGPEIGVAVNKVPFTLNLYSEEKDYDSSTVKYVKFGFKHNKGTPVEFKFEDGKFYVPEFESHSRPKKGEKPVYIEYVNSLPSENTDDDGNKTVTVPNPPASTSPDSSKGTPGVTVGTDCKVTWTFADAVNDADVTAANFKVTKKSDGSVVTGNVTMDTTKKIITFVPIGILAGVTYQATAASIRKADNSGNTTAVTVEFTTT</sequence>